<keyword evidence="2" id="KW-0676">Redox-active center</keyword>
<evidence type="ECO:0000256" key="2">
    <source>
        <dbReference type="ARBA" id="ARBA00023284"/>
    </source>
</evidence>
<dbReference type="PANTHER" id="PTHR43110">
    <property type="entry name" value="THIOL PEROXIDASE"/>
    <property type="match status" value="1"/>
</dbReference>
<evidence type="ECO:0000259" key="3">
    <source>
        <dbReference type="PROSITE" id="PS51352"/>
    </source>
</evidence>
<dbReference type="CDD" id="cd03018">
    <property type="entry name" value="PRX_AhpE_like"/>
    <property type="match status" value="1"/>
</dbReference>
<protein>
    <submittedName>
        <fullName evidence="4">Putative peroxiredoxinc</fullName>
        <ecNumber evidence="4">1.11.1.15</ecNumber>
    </submittedName>
</protein>
<accession>A0A1J5QL73</accession>
<name>A0A1J5QL73_9ZZZZ</name>
<organism evidence="4">
    <name type="scientific">mine drainage metagenome</name>
    <dbReference type="NCBI Taxonomy" id="410659"/>
    <lineage>
        <taxon>unclassified sequences</taxon>
        <taxon>metagenomes</taxon>
        <taxon>ecological metagenomes</taxon>
    </lineage>
</organism>
<reference evidence="4" key="1">
    <citation type="submission" date="2016-10" db="EMBL/GenBank/DDBJ databases">
        <title>Sequence of Gallionella enrichment culture.</title>
        <authorList>
            <person name="Poehlein A."/>
            <person name="Muehling M."/>
            <person name="Daniel R."/>
        </authorList>
    </citation>
    <scope>NUCLEOTIDE SEQUENCE</scope>
</reference>
<keyword evidence="1 4" id="KW-0560">Oxidoreductase</keyword>
<dbReference type="InterPro" id="IPR024706">
    <property type="entry name" value="Peroxiredoxin_AhpC-typ"/>
</dbReference>
<evidence type="ECO:0000256" key="1">
    <source>
        <dbReference type="ARBA" id="ARBA00023002"/>
    </source>
</evidence>
<dbReference type="FunFam" id="3.40.30.10:FF:000118">
    <property type="entry name" value="Peroxiredoxin AhpE"/>
    <property type="match status" value="1"/>
</dbReference>
<dbReference type="AlphaFoldDB" id="A0A1J5QL73"/>
<comment type="caution">
    <text evidence="4">The sequence shown here is derived from an EMBL/GenBank/DDBJ whole genome shotgun (WGS) entry which is preliminary data.</text>
</comment>
<gene>
    <name evidence="4" type="ORF">GALL_400410</name>
</gene>
<dbReference type="PIRSF" id="PIRSF000239">
    <property type="entry name" value="AHPC"/>
    <property type="match status" value="1"/>
</dbReference>
<feature type="domain" description="Thioredoxin" evidence="3">
    <location>
        <begin position="3"/>
        <end position="151"/>
    </location>
</feature>
<sequence length="151" mass="16698">MTLSVGDLAPDFELKDQHGQLVKLSSFRGVKNVVITFYPFSFTGTCTGELCAIRDDLGAFQNEKVQLLAVSCDTPYVQKVFAEKEGYQFPVLSDFWPHGAAAKAYGVFNEEKGCALRGSFIVDKEGVIRFALNNQFAARDHEDYKTALASL</sequence>
<dbReference type="PROSITE" id="PS51352">
    <property type="entry name" value="THIOREDOXIN_2"/>
    <property type="match status" value="1"/>
</dbReference>
<dbReference type="Gene3D" id="3.40.30.10">
    <property type="entry name" value="Glutaredoxin"/>
    <property type="match status" value="1"/>
</dbReference>
<dbReference type="EC" id="1.11.1.15" evidence="4"/>
<evidence type="ECO:0000313" key="4">
    <source>
        <dbReference type="EMBL" id="OIQ78259.1"/>
    </source>
</evidence>
<proteinExistence type="predicted"/>
<dbReference type="SUPFAM" id="SSF52833">
    <property type="entry name" value="Thioredoxin-like"/>
    <property type="match status" value="1"/>
</dbReference>
<dbReference type="Pfam" id="PF00578">
    <property type="entry name" value="AhpC-TSA"/>
    <property type="match status" value="1"/>
</dbReference>
<dbReference type="EMBL" id="MLJW01001436">
    <property type="protein sequence ID" value="OIQ78259.1"/>
    <property type="molecule type" value="Genomic_DNA"/>
</dbReference>
<dbReference type="InterPro" id="IPR036249">
    <property type="entry name" value="Thioredoxin-like_sf"/>
</dbReference>
<keyword evidence="4" id="KW-0575">Peroxidase</keyword>
<dbReference type="InterPro" id="IPR013766">
    <property type="entry name" value="Thioredoxin_domain"/>
</dbReference>
<dbReference type="PANTHER" id="PTHR43110:SF1">
    <property type="entry name" value="THIOL PEROXIDASE"/>
    <property type="match status" value="1"/>
</dbReference>
<dbReference type="GO" id="GO:0004601">
    <property type="term" value="F:peroxidase activity"/>
    <property type="evidence" value="ECO:0007669"/>
    <property type="project" value="UniProtKB-KW"/>
</dbReference>
<dbReference type="InterPro" id="IPR000866">
    <property type="entry name" value="AhpC/TSA"/>
</dbReference>
<dbReference type="InterPro" id="IPR050455">
    <property type="entry name" value="Tpx_Peroxidase_subfamily"/>
</dbReference>